<comment type="caution">
    <text evidence="2">The sequence shown here is derived from an EMBL/GenBank/DDBJ whole genome shotgun (WGS) entry which is preliminary data.</text>
</comment>
<evidence type="ECO:0000313" key="3">
    <source>
        <dbReference type="Proteomes" id="UP000563898"/>
    </source>
</evidence>
<accession>A0A846WFM7</accession>
<evidence type="ECO:0000259" key="1">
    <source>
        <dbReference type="SMART" id="SM00327"/>
    </source>
</evidence>
<proteinExistence type="predicted"/>
<organism evidence="2 3">
    <name type="scientific">Gordonia polyisoprenivorans</name>
    <dbReference type="NCBI Taxonomy" id="84595"/>
    <lineage>
        <taxon>Bacteria</taxon>
        <taxon>Bacillati</taxon>
        <taxon>Actinomycetota</taxon>
        <taxon>Actinomycetes</taxon>
        <taxon>Mycobacteriales</taxon>
        <taxon>Gordoniaceae</taxon>
        <taxon>Gordonia</taxon>
    </lineage>
</organism>
<dbReference type="RefSeq" id="WP_006372120.1">
    <property type="nucleotide sequence ID" value="NZ_JAAXPC010000001.1"/>
</dbReference>
<dbReference type="SUPFAM" id="SSF53300">
    <property type="entry name" value="vWA-like"/>
    <property type="match status" value="1"/>
</dbReference>
<dbReference type="InterPro" id="IPR036465">
    <property type="entry name" value="vWFA_dom_sf"/>
</dbReference>
<feature type="domain" description="VWFA" evidence="1">
    <location>
        <begin position="56"/>
        <end position="229"/>
    </location>
</feature>
<dbReference type="Proteomes" id="UP000563898">
    <property type="component" value="Unassembled WGS sequence"/>
</dbReference>
<protein>
    <submittedName>
        <fullName evidence="2">VWA domain-containing protein</fullName>
    </submittedName>
</protein>
<sequence length="244" mass="25242">MTSRQFWQPVAVVLPSAALPDSVIPTSDGGVIPAHGAGHDHRSFALPDLGPCPAHAVEVVALFDNSPSVSLSGGTDPLANRLAEARQAIGHMAAACRCRRERVSLLSFDQPGRASVLRQPLTRTGVRRLYASLGRMPSEPGSSDLGPGLDVAEHLAGRAPGPVVVVVFSDFLLTDTDPERVLARFSGLEAVRHAVVLGARPPGALSGSDVAVSTITPASEPGAVAQVLAHAFLDARQAGDAVPQ</sequence>
<dbReference type="AlphaFoldDB" id="A0A846WFM7"/>
<dbReference type="EMBL" id="JAAXPC010000001">
    <property type="protein sequence ID" value="NKY00595.1"/>
    <property type="molecule type" value="Genomic_DNA"/>
</dbReference>
<name>A0A846WFM7_9ACTN</name>
<reference evidence="2 3" key="1">
    <citation type="submission" date="2020-04" db="EMBL/GenBank/DDBJ databases">
        <title>MicrobeNet Type strains.</title>
        <authorList>
            <person name="Nicholson A.C."/>
        </authorList>
    </citation>
    <scope>NUCLEOTIDE SEQUENCE [LARGE SCALE GENOMIC DNA]</scope>
    <source>
        <strain evidence="2 3">ATCC BAA-14</strain>
    </source>
</reference>
<dbReference type="SMART" id="SM00327">
    <property type="entry name" value="VWA"/>
    <property type="match status" value="1"/>
</dbReference>
<evidence type="ECO:0000313" key="2">
    <source>
        <dbReference type="EMBL" id="NKY00595.1"/>
    </source>
</evidence>
<dbReference type="Gene3D" id="3.40.50.410">
    <property type="entry name" value="von Willebrand factor, type A domain"/>
    <property type="match status" value="1"/>
</dbReference>
<gene>
    <name evidence="2" type="ORF">HGA05_03315</name>
</gene>
<dbReference type="InterPro" id="IPR002035">
    <property type="entry name" value="VWF_A"/>
</dbReference>